<dbReference type="EMBL" id="JH711588">
    <property type="protein sequence ID" value="EIW75745.1"/>
    <property type="molecule type" value="Genomic_DNA"/>
</dbReference>
<dbReference type="OrthoDB" id="191139at2759"/>
<accession>A0A5M3MAV1</accession>
<dbReference type="InterPro" id="IPR002347">
    <property type="entry name" value="SDR_fam"/>
</dbReference>
<organism evidence="3 4">
    <name type="scientific">Coniophora puteana (strain RWD-64-598)</name>
    <name type="common">Brown rot fungus</name>
    <dbReference type="NCBI Taxonomy" id="741705"/>
    <lineage>
        <taxon>Eukaryota</taxon>
        <taxon>Fungi</taxon>
        <taxon>Dikarya</taxon>
        <taxon>Basidiomycota</taxon>
        <taxon>Agaricomycotina</taxon>
        <taxon>Agaricomycetes</taxon>
        <taxon>Agaricomycetidae</taxon>
        <taxon>Boletales</taxon>
        <taxon>Coniophorineae</taxon>
        <taxon>Coniophoraceae</taxon>
        <taxon>Coniophora</taxon>
    </lineage>
</organism>
<evidence type="ECO:0000313" key="4">
    <source>
        <dbReference type="Proteomes" id="UP000053558"/>
    </source>
</evidence>
<comment type="similarity">
    <text evidence="1">Belongs to the short-chain dehydrogenases/reductases (SDR) family.</text>
</comment>
<proteinExistence type="inferred from homology"/>
<dbReference type="Pfam" id="PF00106">
    <property type="entry name" value="adh_short"/>
    <property type="match status" value="1"/>
</dbReference>
<evidence type="ECO:0000313" key="3">
    <source>
        <dbReference type="EMBL" id="EIW75745.1"/>
    </source>
</evidence>
<dbReference type="SUPFAM" id="SSF51735">
    <property type="entry name" value="NAD(P)-binding Rossmann-fold domains"/>
    <property type="match status" value="1"/>
</dbReference>
<dbReference type="RefSeq" id="XP_007774421.1">
    <property type="nucleotide sequence ID" value="XM_007776231.1"/>
</dbReference>
<dbReference type="PRINTS" id="PR00081">
    <property type="entry name" value="GDHRDH"/>
</dbReference>
<protein>
    <submittedName>
        <fullName evidence="3">NAD(P)-binding protein</fullName>
    </submittedName>
</protein>
<reference evidence="4" key="1">
    <citation type="journal article" date="2012" name="Science">
        <title>The Paleozoic origin of enzymatic lignin decomposition reconstructed from 31 fungal genomes.</title>
        <authorList>
            <person name="Floudas D."/>
            <person name="Binder M."/>
            <person name="Riley R."/>
            <person name="Barry K."/>
            <person name="Blanchette R.A."/>
            <person name="Henrissat B."/>
            <person name="Martinez A.T."/>
            <person name="Otillar R."/>
            <person name="Spatafora J.W."/>
            <person name="Yadav J.S."/>
            <person name="Aerts A."/>
            <person name="Benoit I."/>
            <person name="Boyd A."/>
            <person name="Carlson A."/>
            <person name="Copeland A."/>
            <person name="Coutinho P.M."/>
            <person name="de Vries R.P."/>
            <person name="Ferreira P."/>
            <person name="Findley K."/>
            <person name="Foster B."/>
            <person name="Gaskell J."/>
            <person name="Glotzer D."/>
            <person name="Gorecki P."/>
            <person name="Heitman J."/>
            <person name="Hesse C."/>
            <person name="Hori C."/>
            <person name="Igarashi K."/>
            <person name="Jurgens J.A."/>
            <person name="Kallen N."/>
            <person name="Kersten P."/>
            <person name="Kohler A."/>
            <person name="Kuees U."/>
            <person name="Kumar T.K.A."/>
            <person name="Kuo A."/>
            <person name="LaButti K."/>
            <person name="Larrondo L.F."/>
            <person name="Lindquist E."/>
            <person name="Ling A."/>
            <person name="Lombard V."/>
            <person name="Lucas S."/>
            <person name="Lundell T."/>
            <person name="Martin R."/>
            <person name="McLaughlin D.J."/>
            <person name="Morgenstern I."/>
            <person name="Morin E."/>
            <person name="Murat C."/>
            <person name="Nagy L.G."/>
            <person name="Nolan M."/>
            <person name="Ohm R.A."/>
            <person name="Patyshakuliyeva A."/>
            <person name="Rokas A."/>
            <person name="Ruiz-Duenas F.J."/>
            <person name="Sabat G."/>
            <person name="Salamov A."/>
            <person name="Samejima M."/>
            <person name="Schmutz J."/>
            <person name="Slot J.C."/>
            <person name="St John F."/>
            <person name="Stenlid J."/>
            <person name="Sun H."/>
            <person name="Sun S."/>
            <person name="Syed K."/>
            <person name="Tsang A."/>
            <person name="Wiebenga A."/>
            <person name="Young D."/>
            <person name="Pisabarro A."/>
            <person name="Eastwood D.C."/>
            <person name="Martin F."/>
            <person name="Cullen D."/>
            <person name="Grigoriev I.V."/>
            <person name="Hibbett D.S."/>
        </authorList>
    </citation>
    <scope>NUCLEOTIDE SEQUENCE [LARGE SCALE GENOMIC DNA]</scope>
    <source>
        <strain evidence="4">RWD-64-598 SS2</strain>
    </source>
</reference>
<gene>
    <name evidence="3" type="ORF">CONPUDRAFT_140082</name>
</gene>
<evidence type="ECO:0000256" key="2">
    <source>
        <dbReference type="ARBA" id="ARBA00023002"/>
    </source>
</evidence>
<keyword evidence="2" id="KW-0560">Oxidoreductase</keyword>
<dbReference type="InterPro" id="IPR036291">
    <property type="entry name" value="NAD(P)-bd_dom_sf"/>
</dbReference>
<name>A0A5M3MAV1_CONPW</name>
<dbReference type="Proteomes" id="UP000053558">
    <property type="component" value="Unassembled WGS sequence"/>
</dbReference>
<dbReference type="GO" id="GO:0016491">
    <property type="term" value="F:oxidoreductase activity"/>
    <property type="evidence" value="ECO:0007669"/>
    <property type="project" value="UniProtKB-KW"/>
</dbReference>
<comment type="caution">
    <text evidence="3">The sequence shown here is derived from an EMBL/GenBank/DDBJ whole genome shotgun (WGS) entry which is preliminary data.</text>
</comment>
<dbReference type="Gene3D" id="3.40.50.720">
    <property type="entry name" value="NAD(P)-binding Rossmann-like Domain"/>
    <property type="match status" value="1"/>
</dbReference>
<dbReference type="PANTHER" id="PTHR24320:SF283">
    <property type="entry name" value="RETINOL DEHYDROGENASE 11"/>
    <property type="match status" value="1"/>
</dbReference>
<sequence>MTSPYNAETSAVEVVKDLGSHISGKTILVTGVSPDTLGSEFVEQIAKAHPKLIILAGRNIAKGQVTADAVSKIDASVQTRVLKLDLESLAGARAAAAEVNGWEDVPNIDVLVNNAGIMAVDYAKTEDGFERQFATNHLILKSQAPRIVIVSSAGHRFGFVRFADVGFSDGEFYDRWRAYGQSKTANILLAAALAERLGKRGLTAVSLHPALLDKTMGNEEGWRAGGLKLKDLAQGVATHVYGAFEPGLREHNGSYLQDSRIADPYADTVKPWARDRVGAEKLWKLSEKLVGQEFAY</sequence>
<dbReference type="AlphaFoldDB" id="A0A5M3MAV1"/>
<evidence type="ECO:0000256" key="1">
    <source>
        <dbReference type="ARBA" id="ARBA00006484"/>
    </source>
</evidence>
<dbReference type="KEGG" id="cput:CONPUDRAFT_140082"/>
<keyword evidence="4" id="KW-1185">Reference proteome</keyword>
<dbReference type="GeneID" id="19201448"/>
<dbReference type="OMA" id="CYDKWQA"/>
<dbReference type="PANTHER" id="PTHR24320">
    <property type="entry name" value="RETINOL DEHYDROGENASE"/>
    <property type="match status" value="1"/>
</dbReference>